<evidence type="ECO:0000313" key="1">
    <source>
        <dbReference type="EMBL" id="MED6202539.1"/>
    </source>
</evidence>
<gene>
    <name evidence="1" type="ORF">PIB30_106637</name>
</gene>
<proteinExistence type="predicted"/>
<feature type="non-terminal residue" evidence="1">
    <location>
        <position position="52"/>
    </location>
</feature>
<protein>
    <submittedName>
        <fullName evidence="1">Uncharacterized protein</fullName>
    </submittedName>
</protein>
<name>A0ABU6XXZ6_9FABA</name>
<comment type="caution">
    <text evidence="1">The sequence shown here is derived from an EMBL/GenBank/DDBJ whole genome shotgun (WGS) entry which is preliminary data.</text>
</comment>
<reference evidence="1 2" key="1">
    <citation type="journal article" date="2023" name="Plants (Basel)">
        <title>Bridging the Gap: Combining Genomics and Transcriptomics Approaches to Understand Stylosanthes scabra, an Orphan Legume from the Brazilian Caatinga.</title>
        <authorList>
            <person name="Ferreira-Neto J.R.C."/>
            <person name="da Silva M.D."/>
            <person name="Binneck E."/>
            <person name="de Melo N.F."/>
            <person name="da Silva R.H."/>
            <person name="de Melo A.L.T.M."/>
            <person name="Pandolfi V."/>
            <person name="Bustamante F.O."/>
            <person name="Brasileiro-Vidal A.C."/>
            <person name="Benko-Iseppon A.M."/>
        </authorList>
    </citation>
    <scope>NUCLEOTIDE SEQUENCE [LARGE SCALE GENOMIC DNA]</scope>
    <source>
        <tissue evidence="1">Leaves</tissue>
    </source>
</reference>
<dbReference type="EMBL" id="JASCZI010215720">
    <property type="protein sequence ID" value="MED6202539.1"/>
    <property type="molecule type" value="Genomic_DNA"/>
</dbReference>
<organism evidence="1 2">
    <name type="scientific">Stylosanthes scabra</name>
    <dbReference type="NCBI Taxonomy" id="79078"/>
    <lineage>
        <taxon>Eukaryota</taxon>
        <taxon>Viridiplantae</taxon>
        <taxon>Streptophyta</taxon>
        <taxon>Embryophyta</taxon>
        <taxon>Tracheophyta</taxon>
        <taxon>Spermatophyta</taxon>
        <taxon>Magnoliopsida</taxon>
        <taxon>eudicotyledons</taxon>
        <taxon>Gunneridae</taxon>
        <taxon>Pentapetalae</taxon>
        <taxon>rosids</taxon>
        <taxon>fabids</taxon>
        <taxon>Fabales</taxon>
        <taxon>Fabaceae</taxon>
        <taxon>Papilionoideae</taxon>
        <taxon>50 kb inversion clade</taxon>
        <taxon>dalbergioids sensu lato</taxon>
        <taxon>Dalbergieae</taxon>
        <taxon>Pterocarpus clade</taxon>
        <taxon>Stylosanthes</taxon>
    </lineage>
</organism>
<keyword evidence="2" id="KW-1185">Reference proteome</keyword>
<sequence>MMIKSRLVLGFSPNPNVTQGASNVTTHVLAKLSLLSQATPLKIESRLYQVSS</sequence>
<accession>A0ABU6XXZ6</accession>
<dbReference type="Proteomes" id="UP001341840">
    <property type="component" value="Unassembled WGS sequence"/>
</dbReference>
<evidence type="ECO:0000313" key="2">
    <source>
        <dbReference type="Proteomes" id="UP001341840"/>
    </source>
</evidence>